<evidence type="ECO:0000313" key="2">
    <source>
        <dbReference type="EMBL" id="MBE4909868.1"/>
    </source>
</evidence>
<organism evidence="2 3">
    <name type="scientific">Litchfieldia luteola</name>
    <dbReference type="NCBI Taxonomy" id="682179"/>
    <lineage>
        <taxon>Bacteria</taxon>
        <taxon>Bacillati</taxon>
        <taxon>Bacillota</taxon>
        <taxon>Bacilli</taxon>
        <taxon>Bacillales</taxon>
        <taxon>Bacillaceae</taxon>
        <taxon>Litchfieldia</taxon>
    </lineage>
</organism>
<feature type="transmembrane region" description="Helical" evidence="1">
    <location>
        <begin position="96"/>
        <end position="118"/>
    </location>
</feature>
<sequence length="164" mass="19414">MDLSEWTPFIKNNWYRRHYMKFVYLLQIIIFLIPHFYTAEFTNINLFLLIIVGILVFVFHEWLHILVITKKGDISITFSGIFFWINTNASLSKGRFWVFMSLPFIVLSVVPVIISFYVSGNIKLILLFVGWFNTLISSSDIINSFLIAFKPKNTVFCRGYYRMK</sequence>
<keyword evidence="1" id="KW-0812">Transmembrane</keyword>
<comment type="caution">
    <text evidence="2">The sequence shown here is derived from an EMBL/GenBank/DDBJ whole genome shotgun (WGS) entry which is preliminary data.</text>
</comment>
<reference evidence="2 3" key="1">
    <citation type="submission" date="2020-10" db="EMBL/GenBank/DDBJ databases">
        <title>Bacillus sp. HD4P25, an endophyte from a halophyte.</title>
        <authorList>
            <person name="Sun J.-Q."/>
        </authorList>
    </citation>
    <scope>NUCLEOTIDE SEQUENCE [LARGE SCALE GENOMIC DNA]</scope>
    <source>
        <strain evidence="2 3">YIM 93174</strain>
    </source>
</reference>
<keyword evidence="3" id="KW-1185">Reference proteome</keyword>
<keyword evidence="1" id="KW-1133">Transmembrane helix</keyword>
<dbReference type="Proteomes" id="UP001516662">
    <property type="component" value="Unassembled WGS sequence"/>
</dbReference>
<dbReference type="EMBL" id="JADCLJ010000024">
    <property type="protein sequence ID" value="MBE4909868.1"/>
    <property type="molecule type" value="Genomic_DNA"/>
</dbReference>
<dbReference type="InterPro" id="IPR021683">
    <property type="entry name" value="DUF3267"/>
</dbReference>
<proteinExistence type="predicted"/>
<accession>A0ABR9QMZ5</accession>
<keyword evidence="1" id="KW-0472">Membrane</keyword>
<dbReference type="RefSeq" id="WP_193539723.1">
    <property type="nucleotide sequence ID" value="NZ_JADCLJ010000024.1"/>
</dbReference>
<name>A0ABR9QMZ5_9BACI</name>
<gene>
    <name evidence="2" type="ORF">IMZ08_17675</name>
</gene>
<evidence type="ECO:0000256" key="1">
    <source>
        <dbReference type="SAM" id="Phobius"/>
    </source>
</evidence>
<protein>
    <submittedName>
        <fullName evidence="2">DUF3267 domain-containing protein</fullName>
    </submittedName>
</protein>
<feature type="transmembrane region" description="Helical" evidence="1">
    <location>
        <begin position="44"/>
        <end position="63"/>
    </location>
</feature>
<evidence type="ECO:0000313" key="3">
    <source>
        <dbReference type="Proteomes" id="UP001516662"/>
    </source>
</evidence>
<feature type="transmembrane region" description="Helical" evidence="1">
    <location>
        <begin position="124"/>
        <end position="149"/>
    </location>
</feature>
<dbReference type="Pfam" id="PF11667">
    <property type="entry name" value="DUF3267"/>
    <property type="match status" value="1"/>
</dbReference>
<feature type="transmembrane region" description="Helical" evidence="1">
    <location>
        <begin position="21"/>
        <end position="38"/>
    </location>
</feature>